<dbReference type="InterPro" id="IPR006279">
    <property type="entry name" value="SoxD"/>
</dbReference>
<sequence length="76" mass="8745">MQPIARPWCGEREEAEPFAERWTHTAGCRRWFNTLRDAVTHRLLAVHRMGDQPALLRPLHDGVAGRPGHGVRRWPG</sequence>
<dbReference type="Gene3D" id="3.30.2270.10">
    <property type="entry name" value="Folate-binding superfamily"/>
    <property type="match status" value="1"/>
</dbReference>
<dbReference type="InterPro" id="IPR038561">
    <property type="entry name" value="SoxD_sf"/>
</dbReference>
<keyword evidence="2" id="KW-1185">Reference proteome</keyword>
<organism evidence="1 2">
    <name type="scientific">Streptomyces phyllanthi</name>
    <dbReference type="NCBI Taxonomy" id="1803180"/>
    <lineage>
        <taxon>Bacteria</taxon>
        <taxon>Bacillati</taxon>
        <taxon>Actinomycetota</taxon>
        <taxon>Actinomycetes</taxon>
        <taxon>Kitasatosporales</taxon>
        <taxon>Streptomycetaceae</taxon>
        <taxon>Streptomyces</taxon>
    </lineage>
</organism>
<name>A0A5N8VVG5_9ACTN</name>
<proteinExistence type="predicted"/>
<gene>
    <name evidence="1" type="ORF">FNH04_04780</name>
</gene>
<dbReference type="Proteomes" id="UP000326979">
    <property type="component" value="Unassembled WGS sequence"/>
</dbReference>
<reference evidence="1 2" key="1">
    <citation type="submission" date="2019-07" db="EMBL/GenBank/DDBJ databases">
        <title>New species of Amycolatopsis and Streptomyces.</title>
        <authorList>
            <person name="Duangmal K."/>
            <person name="Teo W.F.A."/>
            <person name="Lipun K."/>
        </authorList>
    </citation>
    <scope>NUCLEOTIDE SEQUENCE [LARGE SCALE GENOMIC DNA]</scope>
    <source>
        <strain evidence="1 2">TISTR 2346</strain>
    </source>
</reference>
<evidence type="ECO:0000313" key="2">
    <source>
        <dbReference type="Proteomes" id="UP000326979"/>
    </source>
</evidence>
<dbReference type="GO" id="GO:0046653">
    <property type="term" value="P:tetrahydrofolate metabolic process"/>
    <property type="evidence" value="ECO:0007669"/>
    <property type="project" value="InterPro"/>
</dbReference>
<evidence type="ECO:0000313" key="1">
    <source>
        <dbReference type="EMBL" id="MPY39263.1"/>
    </source>
</evidence>
<dbReference type="AlphaFoldDB" id="A0A5N8VVG5"/>
<dbReference type="RefSeq" id="WP_152780627.1">
    <property type="nucleotide sequence ID" value="NZ_BAABEQ010000083.1"/>
</dbReference>
<accession>A0A5N8VVG5</accession>
<dbReference type="GO" id="GO:0008115">
    <property type="term" value="F:sarcosine oxidase activity"/>
    <property type="evidence" value="ECO:0007669"/>
    <property type="project" value="InterPro"/>
</dbReference>
<dbReference type="OrthoDB" id="7159274at2"/>
<dbReference type="Pfam" id="PF04267">
    <property type="entry name" value="SoxD"/>
    <property type="match status" value="1"/>
</dbReference>
<comment type="caution">
    <text evidence="1">The sequence shown here is derived from an EMBL/GenBank/DDBJ whole genome shotgun (WGS) entry which is preliminary data.</text>
</comment>
<dbReference type="EMBL" id="VJZE01000016">
    <property type="protein sequence ID" value="MPY39263.1"/>
    <property type="molecule type" value="Genomic_DNA"/>
</dbReference>
<protein>
    <submittedName>
        <fullName evidence="1">Uncharacterized protein</fullName>
    </submittedName>
</protein>